<evidence type="ECO:0000256" key="5">
    <source>
        <dbReference type="SAM" id="MobiDB-lite"/>
    </source>
</evidence>
<dbReference type="GO" id="GO:0003682">
    <property type="term" value="F:chromatin binding"/>
    <property type="evidence" value="ECO:0007669"/>
    <property type="project" value="TreeGrafter"/>
</dbReference>
<feature type="region of interest" description="Disordered" evidence="5">
    <location>
        <begin position="329"/>
        <end position="412"/>
    </location>
</feature>
<evidence type="ECO:0000256" key="2">
    <source>
        <dbReference type="ARBA" id="ARBA00023163"/>
    </source>
</evidence>
<dbReference type="InterPro" id="IPR000313">
    <property type="entry name" value="PWWP_dom"/>
</dbReference>
<feature type="compositionally biased region" description="Polar residues" evidence="5">
    <location>
        <begin position="396"/>
        <end position="410"/>
    </location>
</feature>
<feature type="region of interest" description="Disordered" evidence="5">
    <location>
        <begin position="424"/>
        <end position="549"/>
    </location>
</feature>
<accession>A0AAD1RRA4</accession>
<comment type="function">
    <text evidence="3">H2A.Z-specific chromatin binding protein which plays an important role in the neural crest cell differentiation and/or migration during early development and is essential for the development of the head and eye. Acts as an adapter between distinct nucleosome components (H3K36me3 or H2A.Z) and chromatin-modifying complexes, contributing to the regulation of the levels of histone acetylation at actively transcribed genes.</text>
</comment>
<keyword evidence="1" id="KW-0805">Transcription regulation</keyword>
<dbReference type="SMART" id="SM00293">
    <property type="entry name" value="PWWP"/>
    <property type="match status" value="1"/>
</dbReference>
<evidence type="ECO:0000313" key="7">
    <source>
        <dbReference type="EMBL" id="CAH2276283.1"/>
    </source>
</evidence>
<dbReference type="PANTHER" id="PTHR16112:SF22">
    <property type="entry name" value="PWWP DOMAIN-CONTAINING 2B"/>
    <property type="match status" value="1"/>
</dbReference>
<feature type="compositionally biased region" description="Basic and acidic residues" evidence="5">
    <location>
        <begin position="329"/>
        <end position="345"/>
    </location>
</feature>
<reference evidence="7" key="1">
    <citation type="submission" date="2022-03" db="EMBL/GenBank/DDBJ databases">
        <authorList>
            <person name="Alioto T."/>
            <person name="Alioto T."/>
            <person name="Gomez Garrido J."/>
        </authorList>
    </citation>
    <scope>NUCLEOTIDE SEQUENCE</scope>
</reference>
<dbReference type="GO" id="GO:0005634">
    <property type="term" value="C:nucleus"/>
    <property type="evidence" value="ECO:0007669"/>
    <property type="project" value="TreeGrafter"/>
</dbReference>
<feature type="compositionally biased region" description="Basic and acidic residues" evidence="5">
    <location>
        <begin position="226"/>
        <end position="238"/>
    </location>
</feature>
<gene>
    <name evidence="7" type="ORF">PECUL_23A034617</name>
</gene>
<dbReference type="Gene3D" id="2.30.30.140">
    <property type="match status" value="1"/>
</dbReference>
<keyword evidence="8" id="KW-1185">Reference proteome</keyword>
<proteinExistence type="predicted"/>
<organism evidence="7 8">
    <name type="scientific">Pelobates cultripes</name>
    <name type="common">Western spadefoot toad</name>
    <dbReference type="NCBI Taxonomy" id="61616"/>
    <lineage>
        <taxon>Eukaryota</taxon>
        <taxon>Metazoa</taxon>
        <taxon>Chordata</taxon>
        <taxon>Craniata</taxon>
        <taxon>Vertebrata</taxon>
        <taxon>Euteleostomi</taxon>
        <taxon>Amphibia</taxon>
        <taxon>Batrachia</taxon>
        <taxon>Anura</taxon>
        <taxon>Pelobatoidea</taxon>
        <taxon>Pelobatidae</taxon>
        <taxon>Pelobates</taxon>
    </lineage>
</organism>
<dbReference type="CDD" id="cd20152">
    <property type="entry name" value="PWWP_PWWP2A"/>
    <property type="match status" value="1"/>
</dbReference>
<dbReference type="GO" id="GO:0060322">
    <property type="term" value="P:head development"/>
    <property type="evidence" value="ECO:0007669"/>
    <property type="project" value="UniProtKB-ARBA"/>
</dbReference>
<dbReference type="GO" id="GO:0001654">
    <property type="term" value="P:eye development"/>
    <property type="evidence" value="ECO:0007669"/>
    <property type="project" value="UniProtKB-ARBA"/>
</dbReference>
<evidence type="ECO:0000313" key="8">
    <source>
        <dbReference type="Proteomes" id="UP001295444"/>
    </source>
</evidence>
<dbReference type="FunFam" id="2.30.30.140:FF:000036">
    <property type="entry name" value="PWWP domain-containing protein 2A"/>
    <property type="match status" value="1"/>
</dbReference>
<feature type="region of interest" description="Disordered" evidence="5">
    <location>
        <begin position="580"/>
        <end position="613"/>
    </location>
</feature>
<dbReference type="PANTHER" id="PTHR16112">
    <property type="entry name" value="METHYL-CPG BINDING PROTEIN, DROSOPHILA"/>
    <property type="match status" value="1"/>
</dbReference>
<name>A0AAD1RRA4_PELCU</name>
<feature type="non-terminal residue" evidence="7">
    <location>
        <position position="1"/>
    </location>
</feature>
<sequence>SESRDSDCLTCCSAEPDGMELEENNGKVVQLLGEPAHEEGVEKADEIAQTLVHKEQIKLVQAHVTEEEFEIDQQSVPERSMLRDNSSGCTSNTCTRIRESGFGEVTCEKGAKSNSVTGEILVDEQTTSRSIVRCDGGRDLCVGNPDMLVIGGIDGLSLGSHVQVTLDHIIQDALVVSFQHGNRLFSGVLMDLSKRFGPHGIPVTIHPKRVYQNRPEEPVPPFPEEAQEKCAENRRDTEDVAPTEPSEPCKTENLWTSKPPPLFHEGAPYPPPLFIRDTYNQSIPQPPPRKIKRLKKKIYREEPTSIMNAIKLRPRQVLCDKCKNVVSDRSDIRKSGNDSFKQEQGKRRRHESVTTVNKKLKTDHKVNGRSQSESQKRNAVSKVSNLNHSRGKVVKMTSQTGSTKTPLQSKNMDHAKAREVLKMAKEKAHKRRKETSASKNAHGKVHFTRRLQNTSSGTLPPRLRIKPQRYRNEENDSSLKTGLESLRSAKIGIKPQTRYSATRSAGEVSSEIQSPSNGPEEASSEIQETSVCVPPDEQDEQQTLSKRGSKSNITVYMTLNQTKADSSTASVCSSDSTDDLKSSHSECSSTENFDFPPGSMHTPSSSSSSSSKEEKKLSNSLKVKVFSKNVTKCVTPDGRTICVGDIVWAKIYGFPWWPARIHSITVSRKDNGLLVRQEARISWFGSPTTSFLALSQLSPFLENFQSRFNKKRKGLYRKAITEAAKAAKQLTPEVRALLTQFET</sequence>
<dbReference type="SUPFAM" id="SSF63748">
    <property type="entry name" value="Tudor/PWWP/MBT"/>
    <property type="match status" value="1"/>
</dbReference>
<dbReference type="GO" id="GO:0010369">
    <property type="term" value="C:chromocenter"/>
    <property type="evidence" value="ECO:0007669"/>
    <property type="project" value="TreeGrafter"/>
</dbReference>
<evidence type="ECO:0000259" key="6">
    <source>
        <dbReference type="PROSITE" id="PS50812"/>
    </source>
</evidence>
<feature type="region of interest" description="Disordered" evidence="5">
    <location>
        <begin position="213"/>
        <end position="261"/>
    </location>
</feature>
<dbReference type="Proteomes" id="UP001295444">
    <property type="component" value="Chromosome 03"/>
</dbReference>
<dbReference type="PROSITE" id="PS50812">
    <property type="entry name" value="PWWP"/>
    <property type="match status" value="1"/>
</dbReference>
<feature type="domain" description="PWWP" evidence="6">
    <location>
        <begin position="643"/>
        <end position="703"/>
    </location>
</feature>
<dbReference type="GO" id="GO:0001755">
    <property type="term" value="P:neural crest cell migration"/>
    <property type="evidence" value="ECO:0007669"/>
    <property type="project" value="UniProtKB-ARBA"/>
</dbReference>
<dbReference type="AlphaFoldDB" id="A0AAD1RRA4"/>
<evidence type="ECO:0000256" key="3">
    <source>
        <dbReference type="ARBA" id="ARBA00054454"/>
    </source>
</evidence>
<dbReference type="EMBL" id="OW240914">
    <property type="protein sequence ID" value="CAH2276283.1"/>
    <property type="molecule type" value="Genomic_DNA"/>
</dbReference>
<keyword evidence="2" id="KW-0804">Transcription</keyword>
<feature type="compositionally biased region" description="Polar residues" evidence="5">
    <location>
        <begin position="368"/>
        <end position="388"/>
    </location>
</feature>
<evidence type="ECO:0000256" key="1">
    <source>
        <dbReference type="ARBA" id="ARBA00023015"/>
    </source>
</evidence>
<evidence type="ECO:0000256" key="4">
    <source>
        <dbReference type="ARBA" id="ARBA00074552"/>
    </source>
</evidence>
<protein>
    <recommendedName>
        <fullName evidence="4">PWWP domain-containing protein 2A</fullName>
    </recommendedName>
</protein>
<dbReference type="Pfam" id="PF00855">
    <property type="entry name" value="PWWP"/>
    <property type="match status" value="1"/>
</dbReference>